<evidence type="ECO:0000313" key="4">
    <source>
        <dbReference type="Proteomes" id="UP000657574"/>
    </source>
</evidence>
<feature type="chain" id="PRO_5039630409" evidence="2">
    <location>
        <begin position="21"/>
        <end position="151"/>
    </location>
</feature>
<name>A0A917LCV2_9ACTN</name>
<dbReference type="Proteomes" id="UP000657574">
    <property type="component" value="Unassembled WGS sequence"/>
</dbReference>
<dbReference type="AlphaFoldDB" id="A0A917LCV2"/>
<reference evidence="3" key="1">
    <citation type="journal article" date="2014" name="Int. J. Syst. Evol. Microbiol.">
        <title>Complete genome sequence of Corynebacterium casei LMG S-19264T (=DSM 44701T), isolated from a smear-ripened cheese.</title>
        <authorList>
            <consortium name="US DOE Joint Genome Institute (JGI-PGF)"/>
            <person name="Walter F."/>
            <person name="Albersmeier A."/>
            <person name="Kalinowski J."/>
            <person name="Ruckert C."/>
        </authorList>
    </citation>
    <scope>NUCLEOTIDE SEQUENCE</scope>
    <source>
        <strain evidence="3">JCM 3086</strain>
    </source>
</reference>
<gene>
    <name evidence="3" type="ORF">GCM10010121_077730</name>
</gene>
<sequence length="151" mass="15923">MHRTSTTAALLVTVAVSALSGCVTVQRPPAPGPPDTAPSQPSAPRPDGRATPKVVQAPAREALEMVGPSHDPERFAQSRPAAPSDTPRPASPRVPPRPQPHPAPSRHQRVEAPDVPRAAPPKPDICGLGKKYGGWRPGSPEARICERAYGR</sequence>
<protein>
    <submittedName>
        <fullName evidence="3">Lipoprotein</fullName>
    </submittedName>
</protein>
<keyword evidence="4" id="KW-1185">Reference proteome</keyword>
<feature type="region of interest" description="Disordered" evidence="1">
    <location>
        <begin position="24"/>
        <end position="141"/>
    </location>
</feature>
<reference evidence="3" key="2">
    <citation type="submission" date="2020-09" db="EMBL/GenBank/DDBJ databases">
        <authorList>
            <person name="Sun Q."/>
            <person name="Ohkuma M."/>
        </authorList>
    </citation>
    <scope>NUCLEOTIDE SEQUENCE</scope>
    <source>
        <strain evidence="3">JCM 3086</strain>
    </source>
</reference>
<dbReference type="PROSITE" id="PS51257">
    <property type="entry name" value="PROKAR_LIPOPROTEIN"/>
    <property type="match status" value="1"/>
</dbReference>
<feature type="signal peptide" evidence="2">
    <location>
        <begin position="1"/>
        <end position="20"/>
    </location>
</feature>
<accession>A0A917LCV2</accession>
<feature type="compositionally biased region" description="Pro residues" evidence="1">
    <location>
        <begin position="89"/>
        <end position="103"/>
    </location>
</feature>
<dbReference type="RefSeq" id="WP_229841299.1">
    <property type="nucleotide sequence ID" value="NZ_BMQA01000049.1"/>
</dbReference>
<evidence type="ECO:0000313" key="3">
    <source>
        <dbReference type="EMBL" id="GGJ55600.1"/>
    </source>
</evidence>
<proteinExistence type="predicted"/>
<organism evidence="3 4">
    <name type="scientific">Streptomyces brasiliensis</name>
    <dbReference type="NCBI Taxonomy" id="1954"/>
    <lineage>
        <taxon>Bacteria</taxon>
        <taxon>Bacillati</taxon>
        <taxon>Actinomycetota</taxon>
        <taxon>Actinomycetes</taxon>
        <taxon>Kitasatosporales</taxon>
        <taxon>Streptomycetaceae</taxon>
        <taxon>Streptomyces</taxon>
    </lineage>
</organism>
<comment type="caution">
    <text evidence="3">The sequence shown here is derived from an EMBL/GenBank/DDBJ whole genome shotgun (WGS) entry which is preliminary data.</text>
</comment>
<dbReference type="EMBL" id="BMQA01000049">
    <property type="protein sequence ID" value="GGJ55600.1"/>
    <property type="molecule type" value="Genomic_DNA"/>
</dbReference>
<evidence type="ECO:0000256" key="1">
    <source>
        <dbReference type="SAM" id="MobiDB-lite"/>
    </source>
</evidence>
<keyword evidence="3" id="KW-0449">Lipoprotein</keyword>
<feature type="compositionally biased region" description="Pro residues" evidence="1">
    <location>
        <begin position="28"/>
        <end position="44"/>
    </location>
</feature>
<keyword evidence="2" id="KW-0732">Signal</keyword>
<evidence type="ECO:0000256" key="2">
    <source>
        <dbReference type="SAM" id="SignalP"/>
    </source>
</evidence>